<proteinExistence type="predicted"/>
<dbReference type="EMBL" id="CAUYUE010000009">
    <property type="protein sequence ID" value="CAK0783742.1"/>
    <property type="molecule type" value="Genomic_DNA"/>
</dbReference>
<comment type="caution">
    <text evidence="2">The sequence shown here is derived from an EMBL/GenBank/DDBJ whole genome shotgun (WGS) entry which is preliminary data.</text>
</comment>
<protein>
    <submittedName>
        <fullName evidence="2">Uncharacterized protein</fullName>
    </submittedName>
</protein>
<feature type="compositionally biased region" description="Gly residues" evidence="1">
    <location>
        <begin position="78"/>
        <end position="88"/>
    </location>
</feature>
<feature type="compositionally biased region" description="Low complexity" evidence="1">
    <location>
        <begin position="89"/>
        <end position="108"/>
    </location>
</feature>
<keyword evidence="3" id="KW-1185">Reference proteome</keyword>
<gene>
    <name evidence="2" type="ORF">CVIRNUC_006941</name>
</gene>
<sequence length="497" mass="52334">MEQDQGQSLPPGISSAQYAAPDMQAQPMPVQEGPFALGLAADAGRASNIAWTTIPPMHPLSGPLVQMFKDGEYKTGKNGSGPGNGNGGSNNSSNGAGSQGQPAAQSQPTQMADVQQQAIGDVESFSLVVGPSGEVTHCASGGLRNVKNYPHFNQACKYLVHMVQLDAAAMNLKRRFEDPNITASLEAQQAYTRALAPGGQEMVQAPPQMTVLASQAMPYPLTFQPQPGAPPGQLMPSADYADLGGGGLLSGASAQDKNLAFSKVVRKAYRTVFKRIIRPLLNRNFSNQLPLCTSNHCIVLPVGMEDMNQFSATTPPDSKDPNAPWYHMNVNGTDAVGGPEAATPQAQFAGQLSPEGTPPGPIGAVQAAQAAQQQQQAALGKPKCQAGGDCARTRAALNWPDHLPCVDPSKVSVPVDKSIALLKWFESLGHSVPELRELEAIKRSGRCRTMQDNPTRNVKPRVASPEGQSDRDAAAGLAALRSAAASHDDSDPDPEQE</sequence>
<feature type="region of interest" description="Disordered" evidence="1">
    <location>
        <begin position="449"/>
        <end position="497"/>
    </location>
</feature>
<accession>A0AAV1IAM9</accession>
<feature type="region of interest" description="Disordered" evidence="1">
    <location>
        <begin position="1"/>
        <end position="31"/>
    </location>
</feature>
<evidence type="ECO:0000313" key="3">
    <source>
        <dbReference type="Proteomes" id="UP001314263"/>
    </source>
</evidence>
<feature type="compositionally biased region" description="Low complexity" evidence="1">
    <location>
        <begin position="474"/>
        <end position="485"/>
    </location>
</feature>
<name>A0AAV1IAM9_9CHLO</name>
<evidence type="ECO:0000313" key="2">
    <source>
        <dbReference type="EMBL" id="CAK0783742.1"/>
    </source>
</evidence>
<organism evidence="2 3">
    <name type="scientific">Coccomyxa viridis</name>
    <dbReference type="NCBI Taxonomy" id="1274662"/>
    <lineage>
        <taxon>Eukaryota</taxon>
        <taxon>Viridiplantae</taxon>
        <taxon>Chlorophyta</taxon>
        <taxon>core chlorophytes</taxon>
        <taxon>Trebouxiophyceae</taxon>
        <taxon>Trebouxiophyceae incertae sedis</taxon>
        <taxon>Coccomyxaceae</taxon>
        <taxon>Coccomyxa</taxon>
    </lineage>
</organism>
<dbReference type="Proteomes" id="UP001314263">
    <property type="component" value="Unassembled WGS sequence"/>
</dbReference>
<dbReference type="AlphaFoldDB" id="A0AAV1IAM9"/>
<reference evidence="2 3" key="1">
    <citation type="submission" date="2023-10" db="EMBL/GenBank/DDBJ databases">
        <authorList>
            <person name="Maclean D."/>
            <person name="Macfadyen A."/>
        </authorList>
    </citation>
    <scope>NUCLEOTIDE SEQUENCE [LARGE SCALE GENOMIC DNA]</scope>
</reference>
<evidence type="ECO:0000256" key="1">
    <source>
        <dbReference type="SAM" id="MobiDB-lite"/>
    </source>
</evidence>
<feature type="region of interest" description="Disordered" evidence="1">
    <location>
        <begin position="70"/>
        <end position="115"/>
    </location>
</feature>